<dbReference type="Pfam" id="PF07980">
    <property type="entry name" value="SusD_RagB"/>
    <property type="match status" value="1"/>
</dbReference>
<evidence type="ECO:0000256" key="2">
    <source>
        <dbReference type="ARBA" id="ARBA00006275"/>
    </source>
</evidence>
<reference evidence="9" key="1">
    <citation type="submission" date="2016-11" db="EMBL/GenBank/DDBJ databases">
        <authorList>
            <person name="Varghese N."/>
            <person name="Submissions S."/>
        </authorList>
    </citation>
    <scope>NUCLEOTIDE SEQUENCE [LARGE SCALE GENOMIC DNA]</scope>
    <source>
        <strain evidence="9">DSM 26898</strain>
    </source>
</reference>
<evidence type="ECO:0000256" key="3">
    <source>
        <dbReference type="ARBA" id="ARBA00022729"/>
    </source>
</evidence>
<dbReference type="Proteomes" id="UP000184236">
    <property type="component" value="Unassembled WGS sequence"/>
</dbReference>
<evidence type="ECO:0000313" key="8">
    <source>
        <dbReference type="EMBL" id="SHF43499.1"/>
    </source>
</evidence>
<accession>A0A1M5BLX0</accession>
<dbReference type="SUPFAM" id="SSF48452">
    <property type="entry name" value="TPR-like"/>
    <property type="match status" value="1"/>
</dbReference>
<gene>
    <name evidence="8" type="ORF">SAMN05444408_12037</name>
</gene>
<dbReference type="Pfam" id="PF14322">
    <property type="entry name" value="SusD-like_3"/>
    <property type="match status" value="1"/>
</dbReference>
<sequence length="633" mass="71516">MLLIREADSFYQELISLFNLTIMKKNTFLIIVFSIAGLLSFNSCEEYLDVESLSNTAEKQQFDSVSDTFSALVGVYNSTMGDNTYGQRMNLILSQSGDDLRTSGDYNANDRRGVSCFGAIPTNTELLRPFLDTYAGIERANLVIKNIPLSPVFQTGSEADKKMMNRYLGEALTLRAHFYHDLIKNWGDVPFQDVPSADLPDLYLAKTDRDIIYDKILDDLLKAESLVPWRSEGGTTPQRISKAAVKGLRARIALARGGYSLRRNPQMMMQGSNPQKYYQIAYDECKDIINSGQHQLNPSYEGLFRSLHTNSPDTTNEIIYAIGAFGGNSRTDSKIGYYNGLRHDDTDWKSSGGINAIPVYFYEFTKYDVRRDVNIAIFRVSTSKQEELQTSINWNDGKFRKSWTSITGTSQNLGIDWPLLRYSDILLMFAEADNELHNGPSQEAINAVMAVRQRAYAGNLGQVGTIPTDKPGFFNFIVKERMLEFGGEGLRKYDLIRWNLLETKINETRQKLTQFMNGTGAYTNVPEYIFYKKPATGVANYAPSKTAQQNVLDIDFYLNGIAKADVFYSPNQSVATPSGYTKVNWRLAMTQSYISGDPVKSYAYYFQPNRKELLPIAADIINSNYNLTQDYGY</sequence>
<feature type="domain" description="RagB/SusD" evidence="6">
    <location>
        <begin position="398"/>
        <end position="633"/>
    </location>
</feature>
<evidence type="ECO:0000256" key="1">
    <source>
        <dbReference type="ARBA" id="ARBA00004442"/>
    </source>
</evidence>
<keyword evidence="5" id="KW-0998">Cell outer membrane</keyword>
<dbReference type="InterPro" id="IPR011990">
    <property type="entry name" value="TPR-like_helical_dom_sf"/>
</dbReference>
<name>A0A1M5BLX0_9FLAO</name>
<comment type="subcellular location">
    <subcellularLocation>
        <location evidence="1">Cell outer membrane</location>
    </subcellularLocation>
</comment>
<evidence type="ECO:0000256" key="4">
    <source>
        <dbReference type="ARBA" id="ARBA00023136"/>
    </source>
</evidence>
<feature type="domain" description="SusD-like N-terminal" evidence="7">
    <location>
        <begin position="46"/>
        <end position="254"/>
    </location>
</feature>
<dbReference type="STRING" id="1302685.SAMN05444408_12037"/>
<dbReference type="AlphaFoldDB" id="A0A1M5BLX0"/>
<dbReference type="EMBL" id="FQVO01000020">
    <property type="protein sequence ID" value="SHF43499.1"/>
    <property type="molecule type" value="Genomic_DNA"/>
</dbReference>
<dbReference type="GO" id="GO:0009279">
    <property type="term" value="C:cell outer membrane"/>
    <property type="evidence" value="ECO:0007669"/>
    <property type="project" value="UniProtKB-SubCell"/>
</dbReference>
<evidence type="ECO:0000259" key="6">
    <source>
        <dbReference type="Pfam" id="PF07980"/>
    </source>
</evidence>
<proteinExistence type="inferred from homology"/>
<keyword evidence="3" id="KW-0732">Signal</keyword>
<protein>
    <submittedName>
        <fullName evidence="8">Starch-binding associating with outer membrane</fullName>
    </submittedName>
</protein>
<dbReference type="InterPro" id="IPR033985">
    <property type="entry name" value="SusD-like_N"/>
</dbReference>
<keyword evidence="9" id="KW-1185">Reference proteome</keyword>
<evidence type="ECO:0000259" key="7">
    <source>
        <dbReference type="Pfam" id="PF14322"/>
    </source>
</evidence>
<keyword evidence="4" id="KW-0472">Membrane</keyword>
<dbReference type="Gene3D" id="1.25.40.390">
    <property type="match status" value="1"/>
</dbReference>
<organism evidence="8 9">
    <name type="scientific">Chryseobacterium takakiae</name>
    <dbReference type="NCBI Taxonomy" id="1302685"/>
    <lineage>
        <taxon>Bacteria</taxon>
        <taxon>Pseudomonadati</taxon>
        <taxon>Bacteroidota</taxon>
        <taxon>Flavobacteriia</taxon>
        <taxon>Flavobacteriales</taxon>
        <taxon>Weeksellaceae</taxon>
        <taxon>Chryseobacterium group</taxon>
        <taxon>Chryseobacterium</taxon>
    </lineage>
</organism>
<dbReference type="InterPro" id="IPR012944">
    <property type="entry name" value="SusD_RagB_dom"/>
</dbReference>
<evidence type="ECO:0000313" key="9">
    <source>
        <dbReference type="Proteomes" id="UP000184236"/>
    </source>
</evidence>
<evidence type="ECO:0000256" key="5">
    <source>
        <dbReference type="ARBA" id="ARBA00023237"/>
    </source>
</evidence>
<comment type="similarity">
    <text evidence="2">Belongs to the SusD family.</text>
</comment>